<keyword evidence="1" id="KW-0472">Membrane</keyword>
<evidence type="ECO:0000256" key="1">
    <source>
        <dbReference type="SAM" id="Phobius"/>
    </source>
</evidence>
<dbReference type="EMBL" id="QGQD01000063">
    <property type="protein sequence ID" value="TLC99864.1"/>
    <property type="molecule type" value="Genomic_DNA"/>
</dbReference>
<dbReference type="Pfam" id="PF13346">
    <property type="entry name" value="ABC2_membrane_5"/>
    <property type="match status" value="1"/>
</dbReference>
<reference evidence="2 3" key="1">
    <citation type="journal article" date="2019" name="Anaerobe">
        <title>Detection of Robinsoniella peoriensis in multiple bone samples of a trauma patient.</title>
        <authorList>
            <person name="Schrottner P."/>
            <person name="Hartwich K."/>
            <person name="Bunk B."/>
            <person name="Schober I."/>
            <person name="Helbig S."/>
            <person name="Rudolph W.W."/>
            <person name="Gunzer F."/>
        </authorList>
    </citation>
    <scope>NUCLEOTIDE SEQUENCE [LARGE SCALE GENOMIC DNA]</scope>
    <source>
        <strain evidence="2 3">DSM 106044</strain>
    </source>
</reference>
<keyword evidence="1" id="KW-1133">Transmembrane helix</keyword>
<feature type="transmembrane region" description="Helical" evidence="1">
    <location>
        <begin position="147"/>
        <end position="167"/>
    </location>
</feature>
<evidence type="ECO:0000313" key="3">
    <source>
        <dbReference type="Proteomes" id="UP000306509"/>
    </source>
</evidence>
<evidence type="ECO:0000313" key="2">
    <source>
        <dbReference type="EMBL" id="TLC99864.1"/>
    </source>
</evidence>
<keyword evidence="3" id="KW-1185">Reference proteome</keyword>
<sequence length="211" mass="23187">MRGLILKDLYNIAHNAKLMGLMLVVMAVILVPTNGIISFMGVCVIICSMMLITTISFDDISKWNRYAMIMPLSRRDVVKSKYIVLIIFSLVGSIVGIVICSVGGILLKEFDMVNILATAVGCIGIALVFGSVILPLLYKFGAEKARLLMMVCFLIPTAVVYIAANVMQSAGLPPLGETFIILIIVSLPFLCILIMYISYRISLKIFLNQEL</sequence>
<evidence type="ECO:0008006" key="4">
    <source>
        <dbReference type="Google" id="ProtNLM"/>
    </source>
</evidence>
<organism evidence="2 3">
    <name type="scientific">Robinsoniella peoriensis</name>
    <dbReference type="NCBI Taxonomy" id="180332"/>
    <lineage>
        <taxon>Bacteria</taxon>
        <taxon>Bacillati</taxon>
        <taxon>Bacillota</taxon>
        <taxon>Clostridia</taxon>
        <taxon>Lachnospirales</taxon>
        <taxon>Lachnospiraceae</taxon>
        <taxon>Robinsoniella</taxon>
    </lineage>
</organism>
<comment type="caution">
    <text evidence="2">The sequence shown here is derived from an EMBL/GenBank/DDBJ whole genome shotgun (WGS) entry which is preliminary data.</text>
</comment>
<keyword evidence="1" id="KW-0812">Transmembrane</keyword>
<feature type="transmembrane region" description="Helical" evidence="1">
    <location>
        <begin position="12"/>
        <end position="31"/>
    </location>
</feature>
<dbReference type="InterPro" id="IPR025699">
    <property type="entry name" value="ABC2_memb-like"/>
</dbReference>
<dbReference type="RefSeq" id="WP_044295021.1">
    <property type="nucleotide sequence ID" value="NZ_JBHTNY010000011.1"/>
</dbReference>
<feature type="transmembrane region" description="Helical" evidence="1">
    <location>
        <begin position="113"/>
        <end position="138"/>
    </location>
</feature>
<dbReference type="PANTHER" id="PTHR41309:SF2">
    <property type="entry name" value="MEMBRANE PROTEIN"/>
    <property type="match status" value="1"/>
</dbReference>
<name>A0A4U8Q4W2_9FIRM</name>
<feature type="transmembrane region" description="Helical" evidence="1">
    <location>
        <begin position="179"/>
        <end position="199"/>
    </location>
</feature>
<accession>A0A4U8Q4W2</accession>
<feature type="transmembrane region" description="Helical" evidence="1">
    <location>
        <begin position="37"/>
        <end position="61"/>
    </location>
</feature>
<protein>
    <recommendedName>
        <fullName evidence="4">ABC-2 family transporter protein</fullName>
    </recommendedName>
</protein>
<proteinExistence type="predicted"/>
<gene>
    <name evidence="2" type="ORF">DSM106044_03296</name>
</gene>
<feature type="transmembrane region" description="Helical" evidence="1">
    <location>
        <begin position="82"/>
        <end position="107"/>
    </location>
</feature>
<dbReference type="Proteomes" id="UP000306509">
    <property type="component" value="Unassembled WGS sequence"/>
</dbReference>
<dbReference type="AlphaFoldDB" id="A0A4U8Q4W2"/>
<dbReference type="PANTHER" id="PTHR41309">
    <property type="entry name" value="MEMBRANE PROTEIN-RELATED"/>
    <property type="match status" value="1"/>
</dbReference>
<dbReference type="STRING" id="180332.GCA_000797495_00690"/>